<dbReference type="InterPro" id="IPR009833">
    <property type="entry name" value="DUF1398"/>
</dbReference>
<dbReference type="Gene3D" id="3.30.1810.10">
    <property type="entry name" value="YdfO-like"/>
    <property type="match status" value="1"/>
</dbReference>
<dbReference type="EMBL" id="UGYW01000002">
    <property type="protein sequence ID" value="SUJ21249.1"/>
    <property type="molecule type" value="Genomic_DNA"/>
</dbReference>
<keyword evidence="1" id="KW-0946">Virion</keyword>
<organism evidence="1 2">
    <name type="scientific">Sphingobacterium spiritivorum</name>
    <name type="common">Flavobacterium spiritivorum</name>
    <dbReference type="NCBI Taxonomy" id="258"/>
    <lineage>
        <taxon>Bacteria</taxon>
        <taxon>Pseudomonadati</taxon>
        <taxon>Bacteroidota</taxon>
        <taxon>Sphingobacteriia</taxon>
        <taxon>Sphingobacteriales</taxon>
        <taxon>Sphingobacteriaceae</taxon>
        <taxon>Sphingobacterium</taxon>
    </lineage>
</organism>
<keyword evidence="1" id="KW-0261">Viral envelope protein</keyword>
<evidence type="ECO:0000313" key="2">
    <source>
        <dbReference type="Proteomes" id="UP000254893"/>
    </source>
</evidence>
<reference evidence="1 2" key="1">
    <citation type="submission" date="2018-06" db="EMBL/GenBank/DDBJ databases">
        <authorList>
            <consortium name="Pathogen Informatics"/>
            <person name="Doyle S."/>
        </authorList>
    </citation>
    <scope>NUCLEOTIDE SEQUENCE [LARGE SCALE GENOMIC DNA]</scope>
    <source>
        <strain evidence="1 2">NCTC11388</strain>
    </source>
</reference>
<dbReference type="Pfam" id="PF07166">
    <property type="entry name" value="DUF1398"/>
    <property type="match status" value="1"/>
</dbReference>
<gene>
    <name evidence="1" type="ORF">NCTC11388_03135</name>
</gene>
<dbReference type="AlphaFoldDB" id="A0A380CIP5"/>
<proteinExistence type="predicted"/>
<name>A0A380CIP5_SPHSI</name>
<evidence type="ECO:0000313" key="1">
    <source>
        <dbReference type="EMBL" id="SUJ21249.1"/>
    </source>
</evidence>
<sequence length="129" mass="14658">MFTIEQIRQAHAKVKSGADFPSYMREIKAFGVLGYNAYVADGRIDYFGAEGYTTSAPAKYDSLEVASQSDIVQFRKDLKDHQQGLTDYLTFCRDCARSGVEKWIIDMDRMTCAYYDKAGNELLIENIPQ</sequence>
<dbReference type="Proteomes" id="UP000254893">
    <property type="component" value="Unassembled WGS sequence"/>
</dbReference>
<accession>A0A380CIP5</accession>
<protein>
    <submittedName>
        <fullName evidence="1">Phage envelope protein</fullName>
    </submittedName>
</protein>
<dbReference type="RefSeq" id="WP_115170759.1">
    <property type="nucleotide sequence ID" value="NZ_UGYW01000002.1"/>
</dbReference>
<dbReference type="InterPro" id="IPR036696">
    <property type="entry name" value="YdfO-like_sf"/>
</dbReference>
<dbReference type="SUPFAM" id="SSF160419">
    <property type="entry name" value="YdfO-like"/>
    <property type="match status" value="1"/>
</dbReference>